<proteinExistence type="predicted"/>
<dbReference type="RefSeq" id="WP_108029569.1">
    <property type="nucleotide sequence ID" value="NZ_PYUE01000001.1"/>
</dbReference>
<accession>A0ABY2SY83</accession>
<protein>
    <recommendedName>
        <fullName evidence="4">Lipoprotein</fullName>
    </recommendedName>
</protein>
<organism evidence="2 3">
    <name type="scientific">Lysinibacillus tabacifolii</name>
    <dbReference type="NCBI Taxonomy" id="1173107"/>
    <lineage>
        <taxon>Bacteria</taxon>
        <taxon>Bacillati</taxon>
        <taxon>Bacillota</taxon>
        <taxon>Bacilli</taxon>
        <taxon>Bacillales</taxon>
        <taxon>Bacillaceae</taxon>
        <taxon>Lysinibacillus</taxon>
    </lineage>
</organism>
<dbReference type="Proteomes" id="UP000308330">
    <property type="component" value="Unassembled WGS sequence"/>
</dbReference>
<feature type="signal peptide" evidence="1">
    <location>
        <begin position="1"/>
        <end position="25"/>
    </location>
</feature>
<comment type="caution">
    <text evidence="2">The sequence shown here is derived from an EMBL/GenBank/DDBJ whole genome shotgun (WGS) entry which is preliminary data.</text>
</comment>
<evidence type="ECO:0000256" key="1">
    <source>
        <dbReference type="SAM" id="SignalP"/>
    </source>
</evidence>
<dbReference type="PROSITE" id="PS51257">
    <property type="entry name" value="PROKAR_LIPOPROTEIN"/>
    <property type="match status" value="1"/>
</dbReference>
<feature type="chain" id="PRO_5046131823" description="Lipoprotein" evidence="1">
    <location>
        <begin position="26"/>
        <end position="295"/>
    </location>
</feature>
<sequence>MKSIKRLIQVILASTSILILSGCFSKDDLNQPIQEYLETNYGIQGEFSVIQTSNNWFEGIDHQTYIEMKQPYRAYPFLMIDRDTLKILEKESGDDIYLSQFKGAYIEQHPKVVQVVEQIITKYGLVKYPNEYAPVRNAPVSIFPYDNIEIGVANYQELLDEFKTTQKIDTVKLLPTLIPSDPRNNIPDGEHGRFATQLGVVNFYFEFDINENKHPIPNAKELIEDFQKSEVLAKGIYSIYMLVDDSKHFGGWEHNSVVLFEVDENGKYTIIATPEYGDFWDTYFYGDYATKKNME</sequence>
<keyword evidence="1" id="KW-0732">Signal</keyword>
<keyword evidence="3" id="KW-1185">Reference proteome</keyword>
<evidence type="ECO:0008006" key="4">
    <source>
        <dbReference type="Google" id="ProtNLM"/>
    </source>
</evidence>
<dbReference type="EMBL" id="SZPT01000002">
    <property type="protein sequence ID" value="TKI48249.1"/>
    <property type="molecule type" value="Genomic_DNA"/>
</dbReference>
<evidence type="ECO:0000313" key="3">
    <source>
        <dbReference type="Proteomes" id="UP000308330"/>
    </source>
</evidence>
<gene>
    <name evidence="2" type="ORF">FC748_11525</name>
</gene>
<evidence type="ECO:0000313" key="2">
    <source>
        <dbReference type="EMBL" id="TKI48249.1"/>
    </source>
</evidence>
<reference evidence="2 3" key="1">
    <citation type="submission" date="2019-04" db="EMBL/GenBank/DDBJ databases">
        <title>Lysinibacillus genome sequencing.</title>
        <authorList>
            <person name="Dunlap C."/>
        </authorList>
    </citation>
    <scope>NUCLEOTIDE SEQUENCE [LARGE SCALE GENOMIC DNA]</scope>
    <source>
        <strain evidence="2 3">KCTC 33042</strain>
    </source>
</reference>
<name>A0ABY2SY83_9BACI</name>